<dbReference type="SUPFAM" id="SSF52047">
    <property type="entry name" value="RNI-like"/>
    <property type="match status" value="1"/>
</dbReference>
<evidence type="ECO:0000313" key="2">
    <source>
        <dbReference type="EMBL" id="KAG2223393.1"/>
    </source>
</evidence>
<proteinExistence type="predicted"/>
<dbReference type="SUPFAM" id="SSF81383">
    <property type="entry name" value="F-box domain"/>
    <property type="match status" value="1"/>
</dbReference>
<keyword evidence="3" id="KW-1185">Reference proteome</keyword>
<dbReference type="AlphaFoldDB" id="A0A8H7S8G0"/>
<gene>
    <name evidence="2" type="ORF">INT45_002888</name>
</gene>
<dbReference type="InterPro" id="IPR036047">
    <property type="entry name" value="F-box-like_dom_sf"/>
</dbReference>
<dbReference type="EMBL" id="JAEPRB010000062">
    <property type="protein sequence ID" value="KAG2223393.1"/>
    <property type="molecule type" value="Genomic_DNA"/>
</dbReference>
<dbReference type="Gene3D" id="3.80.10.10">
    <property type="entry name" value="Ribonuclease Inhibitor"/>
    <property type="match status" value="1"/>
</dbReference>
<dbReference type="Gene3D" id="1.20.1280.50">
    <property type="match status" value="1"/>
</dbReference>
<dbReference type="InterPro" id="IPR032675">
    <property type="entry name" value="LRR_dom_sf"/>
</dbReference>
<protein>
    <recommendedName>
        <fullName evidence="1">F-box domain-containing protein</fullName>
    </recommendedName>
</protein>
<evidence type="ECO:0000313" key="3">
    <source>
        <dbReference type="Proteomes" id="UP000646827"/>
    </source>
</evidence>
<organism evidence="2 3">
    <name type="scientific">Circinella minor</name>
    <dbReference type="NCBI Taxonomy" id="1195481"/>
    <lineage>
        <taxon>Eukaryota</taxon>
        <taxon>Fungi</taxon>
        <taxon>Fungi incertae sedis</taxon>
        <taxon>Mucoromycota</taxon>
        <taxon>Mucoromycotina</taxon>
        <taxon>Mucoromycetes</taxon>
        <taxon>Mucorales</taxon>
        <taxon>Lichtheimiaceae</taxon>
        <taxon>Circinella</taxon>
    </lineage>
</organism>
<dbReference type="OrthoDB" id="2263364at2759"/>
<accession>A0A8H7S8G0</accession>
<dbReference type="SMART" id="SM00256">
    <property type="entry name" value="FBOX"/>
    <property type="match status" value="1"/>
</dbReference>
<name>A0A8H7S8G0_9FUNG</name>
<comment type="caution">
    <text evidence="2">The sequence shown here is derived from an EMBL/GenBank/DDBJ whole genome shotgun (WGS) entry which is preliminary data.</text>
</comment>
<sequence length="574" mass="65586">MSFQQALPDSASAKCKEHCKVIVKTNNSLQQQKQQPVDMLAQMSQEIFCLIISFLPMDTRIQCTKVCHAWCNTFLQCPEIWEYIKVDDEETYKLLPLISHHVVKLMMPNENVFPLVHRINNFIHLQSLSLTIEALSGVSKTLTQLEINWIQATISLGRILSVCKILTKIQLVVWEVKDYDKNDLPETATALTSVSLQPAEDCEHRICSSRLRSLLYLCPDLEYLQLNCDSKDDDVSAIINFHDHPKLSALITEIDYFQQFYMVPNLSLLRSPSTNNMSDKKKEMLVPSNTDDSIIHGLQYLMLSGTYSIEILNTVLKVSQYTLQVLCLIPHGQQSNSTETLSSPTAPTSTTINNNWQLLHSLTLHNLGYFQIFLPLCESFLRTHLPDMLLCMPALETLVLESFYGGSYTSDIADNIYTAVSQLTRLESLRFVQFDLRGESILRLLEQPPPRLQQLIFHACYSVTYPVLERMAKIQQLRHLTQLGIDFDVTVSEVAEFLDIIGEHPNLSYFEYGLVCWSDSDSERIIRCKTLKTLVLRKLSGLTDDMLIKLRKHIENVIFIPEWSTPFSTPPTPS</sequence>
<evidence type="ECO:0000259" key="1">
    <source>
        <dbReference type="SMART" id="SM00256"/>
    </source>
</evidence>
<dbReference type="Proteomes" id="UP000646827">
    <property type="component" value="Unassembled WGS sequence"/>
</dbReference>
<reference evidence="2 3" key="1">
    <citation type="submission" date="2020-12" db="EMBL/GenBank/DDBJ databases">
        <title>Metabolic potential, ecology and presence of endohyphal bacteria is reflected in genomic diversity of Mucoromycotina.</title>
        <authorList>
            <person name="Muszewska A."/>
            <person name="Okrasinska A."/>
            <person name="Steczkiewicz K."/>
            <person name="Drgas O."/>
            <person name="Orlowska M."/>
            <person name="Perlinska-Lenart U."/>
            <person name="Aleksandrzak-Piekarczyk T."/>
            <person name="Szatraj K."/>
            <person name="Zielenkiewicz U."/>
            <person name="Pilsyk S."/>
            <person name="Malc E."/>
            <person name="Mieczkowski P."/>
            <person name="Kruszewska J.S."/>
            <person name="Biernat P."/>
            <person name="Pawlowska J."/>
        </authorList>
    </citation>
    <scope>NUCLEOTIDE SEQUENCE [LARGE SCALE GENOMIC DNA]</scope>
    <source>
        <strain evidence="2 3">CBS 142.35</strain>
    </source>
</reference>
<feature type="domain" description="F-box" evidence="1">
    <location>
        <begin position="43"/>
        <end position="83"/>
    </location>
</feature>
<dbReference type="InterPro" id="IPR001810">
    <property type="entry name" value="F-box_dom"/>
</dbReference>